<reference evidence="3 4" key="1">
    <citation type="submission" date="2018-10" db="EMBL/GenBank/DDBJ databases">
        <title>Sinomicrobium pectinilyticum sp. nov., a pectinase-producing bacterium isolated from alkaline and saline soil, and emended description of the genus Sinomicrobium.</title>
        <authorList>
            <person name="Cheng B."/>
            <person name="Li C."/>
            <person name="Lai Q."/>
            <person name="Du M."/>
            <person name="Shao Z."/>
            <person name="Xu P."/>
            <person name="Yang C."/>
        </authorList>
    </citation>
    <scope>NUCLEOTIDE SEQUENCE [LARGE SCALE GENOMIC DNA]</scope>
    <source>
        <strain evidence="3 4">5DNS001</strain>
    </source>
</reference>
<evidence type="ECO:0000313" key="4">
    <source>
        <dbReference type="Proteomes" id="UP000267469"/>
    </source>
</evidence>
<feature type="domain" description="TonB-dependent transporter Oar-like beta-barrel" evidence="2">
    <location>
        <begin position="233"/>
        <end position="312"/>
    </location>
</feature>
<evidence type="ECO:0000259" key="2">
    <source>
        <dbReference type="Pfam" id="PF25183"/>
    </source>
</evidence>
<dbReference type="RefSeq" id="WP_123214453.1">
    <property type="nucleotide sequence ID" value="NZ_RJTM01000012.1"/>
</dbReference>
<dbReference type="EMBL" id="RJTM01000012">
    <property type="protein sequence ID" value="RNL93358.1"/>
    <property type="molecule type" value="Genomic_DNA"/>
</dbReference>
<evidence type="ECO:0000313" key="3">
    <source>
        <dbReference type="EMBL" id="RNL93358.1"/>
    </source>
</evidence>
<keyword evidence="3" id="KW-0675">Receptor</keyword>
<dbReference type="AlphaFoldDB" id="A0A3N0EZK4"/>
<dbReference type="Proteomes" id="UP000267469">
    <property type="component" value="Unassembled WGS sequence"/>
</dbReference>
<feature type="domain" description="TonB-dependent transporter Oar-like beta-barrel" evidence="2">
    <location>
        <begin position="347"/>
        <end position="999"/>
    </location>
</feature>
<dbReference type="SUPFAM" id="SSF56935">
    <property type="entry name" value="Porins"/>
    <property type="match status" value="1"/>
</dbReference>
<dbReference type="OrthoDB" id="9768147at2"/>
<sequence>MKSIPLLLLLWLVYPVFTITAQTTHAIIEGTVVDHTSEPLMGVSVMVKNESTGFSTATITDMNGKYSIKQLPLGKPYTITVSYLGFGTQTRTGYELNQGDALRVDFKMEESAEALDEVVVSASELKNTIKNFGAATSVTARDLQKLPVNGRNFTSLIDLSPLSTGNSLSGQLPSSTNFTVDGMTARNPTSGGTANRRGGSYAISMEAIREFKVSTNQYDVTYGRSGGGSINTVTKSGTNTLTGSIFTFARTDWLSSPNDIRGNKRDEDFSSYQYGFSLGGPIIKDKMHFFVAWDHQEDTNPLQIADIRTPEDERRYNVSQQSLDRFLDIARSKYGVADSPQFGSFNRKRGTDAVFARIDWQLNEKNLLTLRNNYVFDLNRRGISDNSSINLYEVYGNVRTTDNSFLASLRSELNPKMTNELKFQYLRTSESAFPGDQIPSANIPRAIVERVQSQVNGNDVFTTIQLGGQRYIPESFYNNVFQLVDNLYYSTDKIDYTFGIDLMYTHMKSVYGSEMNGRFYFTGLDDFENLDPYRYVREVNLMNDPAVTQNIIATGAYAQMQTNLFPGFEFMAGIRADYTNYMDKPNFNEIVYEDLGLRTDKSLTTFQLQPRIQATWDIGERQKDILRFGAGIFGADINNYVMINNMVFDGTRVASVDINRNNVDIPTPDFPGYRADPSTAPGAEILEELGITPINTINMNGDDVKIPTLYKANLSYNRFFTDRFKMGLSLYASFARNNYMYTDANMVDDPYFRLANEGNRGVYVPASTIDPSNGAANWAEGRKTDRVGRVLKLNSDGKVNNYAVVLDGTYQYFEDGILSFSYTWNDTKDNTSFNGDVANTATLVTMTPGDPRDLGQMNYSNNHFRHKLVLYGSLPTFHGFSLSFRYSGFGGTRYSLIVNGNVNGDFVSSNDLAYIFDPGNPETPEAYRDGIEQILNNPEASEHLKDYIRDSYGKIAGRNGGVNDFFGTWDVSLRKRFNTFKSQYVELSADVFNLANMLNKKWGARKTLGNQNIYSIGGFDTDSNTYNYNVNPNTGVASPSGNPYQIQLGIRYGF</sequence>
<dbReference type="InterPro" id="IPR057601">
    <property type="entry name" value="Oar-like_b-barrel"/>
</dbReference>
<dbReference type="InterPro" id="IPR008969">
    <property type="entry name" value="CarboxyPept-like_regulatory"/>
</dbReference>
<dbReference type="Gene3D" id="2.170.130.10">
    <property type="entry name" value="TonB-dependent receptor, plug domain"/>
    <property type="match status" value="1"/>
</dbReference>
<dbReference type="Pfam" id="PF13620">
    <property type="entry name" value="CarboxypepD_reg"/>
    <property type="match status" value="1"/>
</dbReference>
<dbReference type="InterPro" id="IPR037066">
    <property type="entry name" value="Plug_dom_sf"/>
</dbReference>
<dbReference type="Gene3D" id="2.60.40.1120">
    <property type="entry name" value="Carboxypeptidase-like, regulatory domain"/>
    <property type="match status" value="1"/>
</dbReference>
<proteinExistence type="predicted"/>
<organism evidence="3 4">
    <name type="scientific">Sinomicrobium pectinilyticum</name>
    <dbReference type="NCBI Taxonomy" id="1084421"/>
    <lineage>
        <taxon>Bacteria</taxon>
        <taxon>Pseudomonadati</taxon>
        <taxon>Bacteroidota</taxon>
        <taxon>Flavobacteriia</taxon>
        <taxon>Flavobacteriales</taxon>
        <taxon>Flavobacteriaceae</taxon>
        <taxon>Sinomicrobium</taxon>
    </lineage>
</organism>
<comment type="caution">
    <text evidence="3">The sequence shown here is derived from an EMBL/GenBank/DDBJ whole genome shotgun (WGS) entry which is preliminary data.</text>
</comment>
<keyword evidence="4" id="KW-1185">Reference proteome</keyword>
<evidence type="ECO:0000256" key="1">
    <source>
        <dbReference type="SAM" id="MobiDB-lite"/>
    </source>
</evidence>
<protein>
    <submittedName>
        <fullName evidence="3">TonB-dependent receptor</fullName>
    </submittedName>
</protein>
<feature type="compositionally biased region" description="Polar residues" evidence="1">
    <location>
        <begin position="168"/>
        <end position="179"/>
    </location>
</feature>
<dbReference type="Pfam" id="PF25183">
    <property type="entry name" value="OMP_b-brl_4"/>
    <property type="match status" value="2"/>
</dbReference>
<name>A0A3N0EZK4_SINP1</name>
<feature type="region of interest" description="Disordered" evidence="1">
    <location>
        <begin position="168"/>
        <end position="197"/>
    </location>
</feature>
<dbReference type="SUPFAM" id="SSF49464">
    <property type="entry name" value="Carboxypeptidase regulatory domain-like"/>
    <property type="match status" value="1"/>
</dbReference>
<accession>A0A3N0EZK4</accession>
<gene>
    <name evidence="3" type="ORF">ED312_02615</name>
</gene>